<dbReference type="Pfam" id="PF01844">
    <property type="entry name" value="HNH"/>
    <property type="match status" value="1"/>
</dbReference>
<dbReference type="InterPro" id="IPR003615">
    <property type="entry name" value="HNH_nuc"/>
</dbReference>
<keyword evidence="2" id="KW-0378">Hydrolase</keyword>
<dbReference type="Gene3D" id="1.10.30.50">
    <property type="match status" value="1"/>
</dbReference>
<evidence type="ECO:0000313" key="2">
    <source>
        <dbReference type="EMBL" id="EMS81143.1"/>
    </source>
</evidence>
<organism evidence="2 3">
    <name type="scientific">Desulfotignum phosphitoxidans DSM 13687</name>
    <dbReference type="NCBI Taxonomy" id="1286635"/>
    <lineage>
        <taxon>Bacteria</taxon>
        <taxon>Pseudomonadati</taxon>
        <taxon>Thermodesulfobacteriota</taxon>
        <taxon>Desulfobacteria</taxon>
        <taxon>Desulfobacterales</taxon>
        <taxon>Desulfobacteraceae</taxon>
        <taxon>Desulfotignum</taxon>
    </lineage>
</organism>
<sequence>MEPDFFMDDTRLKKERAKARKIRNSQWWKRKRANGICHYCGLKFLPAELTMDHLIPLVRGGRSEKFNLVPCCKNCNSQKQQMLPWEWDVYLDRLKP</sequence>
<proteinExistence type="predicted"/>
<name>S0G1C4_9BACT</name>
<dbReference type="SMART" id="SM00507">
    <property type="entry name" value="HNHc"/>
    <property type="match status" value="1"/>
</dbReference>
<keyword evidence="2" id="KW-0255">Endonuclease</keyword>
<dbReference type="PANTHER" id="PTHR33877:SF1">
    <property type="entry name" value="TYPE IV METHYL-DIRECTED RESTRICTION ENZYME ECOKMCRA"/>
    <property type="match status" value="1"/>
</dbReference>
<dbReference type="InterPro" id="IPR052892">
    <property type="entry name" value="NA-targeting_endonuclease"/>
</dbReference>
<evidence type="ECO:0000313" key="3">
    <source>
        <dbReference type="Proteomes" id="UP000014216"/>
    </source>
</evidence>
<dbReference type="GO" id="GO:0008270">
    <property type="term" value="F:zinc ion binding"/>
    <property type="evidence" value="ECO:0007669"/>
    <property type="project" value="InterPro"/>
</dbReference>
<protein>
    <submittedName>
        <fullName evidence="2">HNH endonuclease</fullName>
    </submittedName>
</protein>
<dbReference type="AlphaFoldDB" id="S0G1C4"/>
<reference evidence="2 3" key="1">
    <citation type="journal article" date="2013" name="Genome Announc.">
        <title>Draft Genome Sequence of Desulfotignum phosphitoxidans DSM 13687 Strain FiPS-3.</title>
        <authorList>
            <person name="Poehlein A."/>
            <person name="Daniel R."/>
            <person name="Simeonova D.D."/>
        </authorList>
    </citation>
    <scope>NUCLEOTIDE SEQUENCE [LARGE SCALE GENOMIC DNA]</scope>
    <source>
        <strain evidence="2 3">DSM 13687</strain>
    </source>
</reference>
<dbReference type="EMBL" id="APJX01000001">
    <property type="protein sequence ID" value="EMS81143.1"/>
    <property type="molecule type" value="Genomic_DNA"/>
</dbReference>
<dbReference type="InterPro" id="IPR002711">
    <property type="entry name" value="HNH"/>
</dbReference>
<keyword evidence="3" id="KW-1185">Reference proteome</keyword>
<dbReference type="OrthoDB" id="9802901at2"/>
<dbReference type="CDD" id="cd00085">
    <property type="entry name" value="HNHc"/>
    <property type="match status" value="1"/>
</dbReference>
<keyword evidence="2" id="KW-0540">Nuclease</keyword>
<accession>S0G1C4</accession>
<dbReference type="GO" id="GO:0003676">
    <property type="term" value="F:nucleic acid binding"/>
    <property type="evidence" value="ECO:0007669"/>
    <property type="project" value="InterPro"/>
</dbReference>
<dbReference type="PANTHER" id="PTHR33877">
    <property type="entry name" value="SLL1193 PROTEIN"/>
    <property type="match status" value="1"/>
</dbReference>
<dbReference type="Proteomes" id="UP000014216">
    <property type="component" value="Unassembled WGS sequence"/>
</dbReference>
<gene>
    <name evidence="2" type="ORF">Dpo_1c02820</name>
</gene>
<comment type="caution">
    <text evidence="2">The sequence shown here is derived from an EMBL/GenBank/DDBJ whole genome shotgun (WGS) entry which is preliminary data.</text>
</comment>
<dbReference type="GO" id="GO:0004519">
    <property type="term" value="F:endonuclease activity"/>
    <property type="evidence" value="ECO:0007669"/>
    <property type="project" value="UniProtKB-KW"/>
</dbReference>
<dbReference type="RefSeq" id="WP_006963801.1">
    <property type="nucleotide sequence ID" value="NZ_APJX01000001.1"/>
</dbReference>
<feature type="domain" description="HNH nuclease" evidence="1">
    <location>
        <begin position="24"/>
        <end position="77"/>
    </location>
</feature>
<evidence type="ECO:0000259" key="1">
    <source>
        <dbReference type="SMART" id="SM00507"/>
    </source>
</evidence>